<dbReference type="Proteomes" id="UP000011185">
    <property type="component" value="Unassembled WGS sequence"/>
</dbReference>
<dbReference type="InterPro" id="IPR006111">
    <property type="entry name" value="Rpo6/Rpb6"/>
</dbReference>
<dbReference type="GO" id="GO:0005736">
    <property type="term" value="C:RNA polymerase I complex"/>
    <property type="evidence" value="ECO:0007669"/>
    <property type="project" value="EnsemblFungi"/>
</dbReference>
<dbReference type="GO" id="GO:0003899">
    <property type="term" value="F:DNA-directed RNA polymerase activity"/>
    <property type="evidence" value="ECO:0007669"/>
    <property type="project" value="UniProtKB-EC"/>
</dbReference>
<dbReference type="SUPFAM" id="SSF63562">
    <property type="entry name" value="RPB6/omega subunit-like"/>
    <property type="match status" value="1"/>
</dbReference>
<evidence type="ECO:0000256" key="2">
    <source>
        <dbReference type="ARBA" id="ARBA00023163"/>
    </source>
</evidence>
<dbReference type="InterPro" id="IPR006110">
    <property type="entry name" value="Pol_omega/Rpo6/RPB6"/>
</dbReference>
<dbReference type="GO" id="GO:0005666">
    <property type="term" value="C:RNA polymerase III complex"/>
    <property type="evidence" value="ECO:0007669"/>
    <property type="project" value="EnsemblFungi"/>
</dbReference>
<dbReference type="GO" id="GO:0006360">
    <property type="term" value="P:transcription by RNA polymerase I"/>
    <property type="evidence" value="ECO:0007669"/>
    <property type="project" value="TreeGrafter"/>
</dbReference>
<keyword evidence="1" id="KW-0240">DNA-directed RNA polymerase</keyword>
<dbReference type="VEuPathDB" id="MicrosporidiaDB:THOM_0578"/>
<dbReference type="STRING" id="72359.L7K046"/>
<proteinExistence type="predicted"/>
<dbReference type="EC" id="2.7.7.6" evidence="4"/>
<evidence type="ECO:0000256" key="3">
    <source>
        <dbReference type="SAM" id="MobiDB-lite"/>
    </source>
</evidence>
<dbReference type="AlphaFoldDB" id="L7K046"/>
<evidence type="ECO:0000313" key="5">
    <source>
        <dbReference type="Proteomes" id="UP000011185"/>
    </source>
</evidence>
<dbReference type="PIRSF" id="PIRSF000778">
    <property type="entry name" value="RpoK/RPB6"/>
    <property type="match status" value="1"/>
</dbReference>
<dbReference type="GO" id="GO:0042797">
    <property type="term" value="P:tRNA transcription by RNA polymerase III"/>
    <property type="evidence" value="ECO:0007669"/>
    <property type="project" value="TreeGrafter"/>
</dbReference>
<keyword evidence="4" id="KW-0808">Transferase</keyword>
<sequence length="119" mass="13956">MDYDHNSESSTTETVVIKERPPSPPKKSNKRVTSPLMTKYEKTRIIGMRAMQLSMNAPPLVEIEAETDALRIAEKEFYARKIPFIVRRRLPDNTYEDWNVNELIYPDEGIDFAKYEMKE</sequence>
<dbReference type="InterPro" id="IPR036161">
    <property type="entry name" value="RPB6/omega-like_sf"/>
</dbReference>
<reference evidence="4 5" key="1">
    <citation type="journal article" date="2012" name="PLoS Pathog.">
        <title>The genome of the obligate intracellular parasite Trachipleistophora hominis: new insights into microsporidian genome dynamics and reductive evolution.</title>
        <authorList>
            <person name="Heinz E."/>
            <person name="Williams T.A."/>
            <person name="Nakjang S."/>
            <person name="Noel C.J."/>
            <person name="Swan D.C."/>
            <person name="Goldberg A.V."/>
            <person name="Harris S.R."/>
            <person name="Weinmaier T."/>
            <person name="Markert S."/>
            <person name="Becher D."/>
            <person name="Bernhardt J."/>
            <person name="Dagan T."/>
            <person name="Hacker C."/>
            <person name="Lucocq J.M."/>
            <person name="Schweder T."/>
            <person name="Rattei T."/>
            <person name="Hall N."/>
            <person name="Hirt R.P."/>
            <person name="Embley T.M."/>
        </authorList>
    </citation>
    <scope>NUCLEOTIDE SEQUENCE [LARGE SCALE GENOMIC DNA]</scope>
</reference>
<dbReference type="PANTHER" id="PTHR47227:SF5">
    <property type="entry name" value="DNA-DIRECTED RNA POLYMERASES I, II, AND III SUBUNIT RPABC2"/>
    <property type="match status" value="1"/>
</dbReference>
<dbReference type="GO" id="GO:0003677">
    <property type="term" value="F:DNA binding"/>
    <property type="evidence" value="ECO:0007669"/>
    <property type="project" value="InterPro"/>
</dbReference>
<feature type="region of interest" description="Disordered" evidence="3">
    <location>
        <begin position="1"/>
        <end position="32"/>
    </location>
</feature>
<dbReference type="EMBL" id="JH993847">
    <property type="protein sequence ID" value="ELQ76432.1"/>
    <property type="molecule type" value="Genomic_DNA"/>
</dbReference>
<dbReference type="Gene3D" id="3.90.940.10">
    <property type="match status" value="1"/>
</dbReference>
<dbReference type="NCBIfam" id="NF002208">
    <property type="entry name" value="PRK01099.1-3"/>
    <property type="match status" value="1"/>
</dbReference>
<dbReference type="HOGENOM" id="CLU_112527_2_0_1"/>
<evidence type="ECO:0000256" key="1">
    <source>
        <dbReference type="ARBA" id="ARBA00022478"/>
    </source>
</evidence>
<dbReference type="InterPro" id="IPR020708">
    <property type="entry name" value="DNA-dir_RNA_polK_14-18kDa_CS"/>
</dbReference>
<dbReference type="Pfam" id="PF01192">
    <property type="entry name" value="RNA_pol_Rpb6"/>
    <property type="match status" value="1"/>
</dbReference>
<dbReference type="GO" id="GO:0005665">
    <property type="term" value="C:RNA polymerase II, core complex"/>
    <property type="evidence" value="ECO:0007669"/>
    <property type="project" value="EnsemblFungi"/>
</dbReference>
<protein>
    <submittedName>
        <fullName evidence="4">RNA polymerase subunit K</fullName>
        <ecNumber evidence="4">2.7.7.6</ecNumber>
    </submittedName>
</protein>
<name>L7K046_TRAHO</name>
<organism evidence="4 5">
    <name type="scientific">Trachipleistophora hominis</name>
    <name type="common">Microsporidian parasite</name>
    <dbReference type="NCBI Taxonomy" id="72359"/>
    <lineage>
        <taxon>Eukaryota</taxon>
        <taxon>Fungi</taxon>
        <taxon>Fungi incertae sedis</taxon>
        <taxon>Microsporidia</taxon>
        <taxon>Pleistophoridae</taxon>
        <taxon>Trachipleistophora</taxon>
    </lineage>
</organism>
<dbReference type="InParanoid" id="L7K046"/>
<dbReference type="SMART" id="SM01409">
    <property type="entry name" value="RNA_pol_Rpb6"/>
    <property type="match status" value="1"/>
</dbReference>
<accession>L7K046</accession>
<dbReference type="GO" id="GO:0006366">
    <property type="term" value="P:transcription by RNA polymerase II"/>
    <property type="evidence" value="ECO:0007669"/>
    <property type="project" value="TreeGrafter"/>
</dbReference>
<dbReference type="PROSITE" id="PS01111">
    <property type="entry name" value="RNA_POL_K_14KD"/>
    <property type="match status" value="1"/>
</dbReference>
<dbReference type="PANTHER" id="PTHR47227">
    <property type="entry name" value="DNA-DIRECTED RNA POLYMERASE SUBUNIT K"/>
    <property type="match status" value="1"/>
</dbReference>
<gene>
    <name evidence="4" type="ORF">THOM_0578</name>
</gene>
<keyword evidence="4" id="KW-0548">Nucleotidyltransferase</keyword>
<evidence type="ECO:0000313" key="4">
    <source>
        <dbReference type="EMBL" id="ELQ76432.1"/>
    </source>
</evidence>
<keyword evidence="2" id="KW-0804">Transcription</keyword>
<keyword evidence="5" id="KW-1185">Reference proteome</keyword>
<dbReference type="OrthoDB" id="259769at2759"/>
<dbReference type="OMA" id="TYMTKYE"/>
<dbReference type="FunCoup" id="L7K046">
    <property type="interactions" value="129"/>
</dbReference>